<feature type="binding site" evidence="1">
    <location>
        <position position="248"/>
    </location>
    <ligand>
        <name>[2Fe-2S] cluster</name>
        <dbReference type="ChEBI" id="CHEBI:190135"/>
    </ligand>
</feature>
<feature type="binding site" evidence="1">
    <location>
        <position position="237"/>
    </location>
    <ligand>
        <name>[2Fe-2S] cluster</name>
        <dbReference type="ChEBI" id="CHEBI:190135"/>
    </ligand>
</feature>
<dbReference type="PIRSF" id="PIRSF006816">
    <property type="entry name" value="Cyc3_hyd_g"/>
    <property type="match status" value="1"/>
</dbReference>
<dbReference type="Pfam" id="PF00970">
    <property type="entry name" value="FAD_binding_6"/>
    <property type="match status" value="1"/>
</dbReference>
<accession>A0A7G6E1V4</accession>
<dbReference type="GO" id="GO:0046872">
    <property type="term" value="F:metal ion binding"/>
    <property type="evidence" value="ECO:0007669"/>
    <property type="project" value="UniProtKB-KW"/>
</dbReference>
<organism evidence="3 4">
    <name type="scientific">Thermanaerosceptrum fracticalcis</name>
    <dbReference type="NCBI Taxonomy" id="1712410"/>
    <lineage>
        <taxon>Bacteria</taxon>
        <taxon>Bacillati</taxon>
        <taxon>Bacillota</taxon>
        <taxon>Clostridia</taxon>
        <taxon>Eubacteriales</taxon>
        <taxon>Peptococcaceae</taxon>
        <taxon>Thermanaerosceptrum</taxon>
    </lineage>
</organism>
<dbReference type="PROSITE" id="PS51384">
    <property type="entry name" value="FAD_FR"/>
    <property type="match status" value="1"/>
</dbReference>
<reference evidence="3 4" key="1">
    <citation type="journal article" date="2019" name="Front. Microbiol.">
        <title>Thermoanaerosceptrum fracticalcis gen. nov. sp. nov., a Novel Fumarate-Fermenting Microorganism From a Deep Fractured Carbonate Aquifer of the US Great Basin.</title>
        <authorList>
            <person name="Hamilton-Brehm S.D."/>
            <person name="Stewart L.E."/>
            <person name="Zavarin M."/>
            <person name="Caldwell M."/>
            <person name="Lawson P.A."/>
            <person name="Onstott T.C."/>
            <person name="Grzymski J."/>
            <person name="Neveux I."/>
            <person name="Lollar B.S."/>
            <person name="Russell C.E."/>
            <person name="Moser D.P."/>
        </authorList>
    </citation>
    <scope>NUCLEOTIDE SEQUENCE [LARGE SCALE GENOMIC DNA]</scope>
    <source>
        <strain evidence="3 4">DRI-13</strain>
    </source>
</reference>
<dbReference type="GO" id="GO:0016491">
    <property type="term" value="F:oxidoreductase activity"/>
    <property type="evidence" value="ECO:0007669"/>
    <property type="project" value="InterPro"/>
</dbReference>
<dbReference type="PANTHER" id="PTHR43513">
    <property type="entry name" value="DIHYDROOROTATE DEHYDROGENASE B (NAD(+)), ELECTRON TRANSFER SUBUNIT"/>
    <property type="match status" value="1"/>
</dbReference>
<dbReference type="Pfam" id="PF10418">
    <property type="entry name" value="DHODB_Fe-S_bind"/>
    <property type="match status" value="1"/>
</dbReference>
<evidence type="ECO:0000313" key="4">
    <source>
        <dbReference type="Proteomes" id="UP000515847"/>
    </source>
</evidence>
<evidence type="ECO:0000313" key="3">
    <source>
        <dbReference type="EMBL" id="QNB46058.1"/>
    </source>
</evidence>
<dbReference type="CDD" id="cd06221">
    <property type="entry name" value="sulfite_reductase_like"/>
    <property type="match status" value="1"/>
</dbReference>
<dbReference type="InterPro" id="IPR001709">
    <property type="entry name" value="Flavoprot_Pyr_Nucl_cyt_Rdtase"/>
</dbReference>
<dbReference type="GO" id="GO:0006221">
    <property type="term" value="P:pyrimidine nucleotide biosynthetic process"/>
    <property type="evidence" value="ECO:0007669"/>
    <property type="project" value="InterPro"/>
</dbReference>
<dbReference type="Gene3D" id="3.40.50.80">
    <property type="entry name" value="Nucleotide-binding domain of ferredoxin-NADP reductase (FNR) module"/>
    <property type="match status" value="1"/>
</dbReference>
<dbReference type="Gene3D" id="2.40.30.10">
    <property type="entry name" value="Translation factors"/>
    <property type="match status" value="1"/>
</dbReference>
<keyword evidence="1" id="KW-0001">2Fe-2S</keyword>
<dbReference type="InterPro" id="IPR017938">
    <property type="entry name" value="Riboflavin_synthase-like_b-brl"/>
</dbReference>
<dbReference type="SUPFAM" id="SSF63380">
    <property type="entry name" value="Riboflavin synthase domain-like"/>
    <property type="match status" value="1"/>
</dbReference>
<dbReference type="PANTHER" id="PTHR43513:SF1">
    <property type="entry name" value="ANAEROBIC SULFITE REDUCTASE SUBUNIT B"/>
    <property type="match status" value="1"/>
</dbReference>
<keyword evidence="1" id="KW-0408">Iron</keyword>
<keyword evidence="1" id="KW-0411">Iron-sulfur</keyword>
<evidence type="ECO:0000259" key="2">
    <source>
        <dbReference type="PROSITE" id="PS51384"/>
    </source>
</evidence>
<keyword evidence="4" id="KW-1185">Reference proteome</keyword>
<dbReference type="PRINTS" id="PR00406">
    <property type="entry name" value="CYTB5RDTASE"/>
</dbReference>
<dbReference type="GO" id="GO:0051537">
    <property type="term" value="F:2 iron, 2 sulfur cluster binding"/>
    <property type="evidence" value="ECO:0007669"/>
    <property type="project" value="UniProtKB-KW"/>
</dbReference>
<dbReference type="Pfam" id="PF00175">
    <property type="entry name" value="NAD_binding_1"/>
    <property type="match status" value="1"/>
</dbReference>
<feature type="domain" description="FAD-binding FR-type" evidence="2">
    <location>
        <begin position="6"/>
        <end position="97"/>
    </location>
</feature>
<dbReference type="InterPro" id="IPR008333">
    <property type="entry name" value="Cbr1-like_FAD-bd_dom"/>
</dbReference>
<dbReference type="GO" id="GO:0050660">
    <property type="term" value="F:flavin adenine dinucleotide binding"/>
    <property type="evidence" value="ECO:0007669"/>
    <property type="project" value="InterPro"/>
</dbReference>
<dbReference type="InterPro" id="IPR014260">
    <property type="entry name" value="Sulphite_reductase_B"/>
</dbReference>
<sequence length="264" mass="29799">MITNPYLPQPAEIISITKETTTDYTFRLKTDIQPDFGQFVEVSIPKVGEAPISVSNAQPGWIELTIRRVGHLTNELHELKPGDLLFIRGPYGKGFPKEQYRDKSLIIAAGGTGLAPVRNLINYYYQHPGEVRQLSLLMGFKTPEDILFKEDIEKWRSKFKVLLTVDKESPGWSGHVGLITNFVKDAVGENSSASRVIIVGPPLMMKFTSQEFIKYNIPEENIWLSFERKMCCGIGKCGHCRINDTYVCLEGPVFPYITAKNLLD</sequence>
<dbReference type="InterPro" id="IPR012165">
    <property type="entry name" value="Cyt_c3_hydrogenase_gsu"/>
</dbReference>
<dbReference type="KEGG" id="tfr:BR63_06840"/>
<evidence type="ECO:0000256" key="1">
    <source>
        <dbReference type="PIRSR" id="PIRSR006816-2"/>
    </source>
</evidence>
<name>A0A7G6E1V4_THEFR</name>
<proteinExistence type="predicted"/>
<dbReference type="InterPro" id="IPR039261">
    <property type="entry name" value="FNR_nucleotide-bd"/>
</dbReference>
<dbReference type="SUPFAM" id="SSF52343">
    <property type="entry name" value="Ferredoxin reductase-like, C-terminal NADP-linked domain"/>
    <property type="match status" value="1"/>
</dbReference>
<comment type="cofactor">
    <cofactor evidence="1">
        <name>[2Fe-2S] cluster</name>
        <dbReference type="ChEBI" id="CHEBI:190135"/>
    </cofactor>
    <text evidence="1">Binds 1 [2Fe-2S] cluster per subunit.</text>
</comment>
<protein>
    <submittedName>
        <fullName evidence="3">Anaerobic sulfite reductase subunit AsrB</fullName>
    </submittedName>
</protein>
<dbReference type="Proteomes" id="UP000515847">
    <property type="component" value="Chromosome"/>
</dbReference>
<dbReference type="EMBL" id="CP045798">
    <property type="protein sequence ID" value="QNB46058.1"/>
    <property type="molecule type" value="Genomic_DNA"/>
</dbReference>
<dbReference type="InterPro" id="IPR001433">
    <property type="entry name" value="OxRdtase_FAD/NAD-bd"/>
</dbReference>
<dbReference type="InterPro" id="IPR019480">
    <property type="entry name" value="Dihydroorotate_DH_Fe-S-bd"/>
</dbReference>
<keyword evidence="1" id="KW-0479">Metal-binding</keyword>
<feature type="binding site" evidence="1">
    <location>
        <position position="232"/>
    </location>
    <ligand>
        <name>[2Fe-2S] cluster</name>
        <dbReference type="ChEBI" id="CHEBI:190135"/>
    </ligand>
</feature>
<dbReference type="OrthoDB" id="9796486at2"/>
<feature type="binding site" evidence="1">
    <location>
        <position position="240"/>
    </location>
    <ligand>
        <name>[2Fe-2S] cluster</name>
        <dbReference type="ChEBI" id="CHEBI:190135"/>
    </ligand>
</feature>
<dbReference type="PRINTS" id="PR00371">
    <property type="entry name" value="FPNCR"/>
</dbReference>
<dbReference type="AlphaFoldDB" id="A0A7G6E1V4"/>
<gene>
    <name evidence="3" type="primary">asrB</name>
    <name evidence="3" type="ORF">BR63_06840</name>
</gene>
<dbReference type="InterPro" id="IPR050353">
    <property type="entry name" value="PyrK_electron_transfer"/>
</dbReference>
<dbReference type="NCBIfam" id="TIGR02911">
    <property type="entry name" value="sulfite_red_B"/>
    <property type="match status" value="1"/>
</dbReference>
<dbReference type="InterPro" id="IPR017927">
    <property type="entry name" value="FAD-bd_FR_type"/>
</dbReference>